<keyword evidence="4 5" id="KW-0472">Membrane</keyword>
<evidence type="ECO:0000313" key="7">
    <source>
        <dbReference type="EMBL" id="KAF2212721.1"/>
    </source>
</evidence>
<feature type="transmembrane region" description="Helical" evidence="5">
    <location>
        <begin position="181"/>
        <end position="201"/>
    </location>
</feature>
<dbReference type="GO" id="GO:0022857">
    <property type="term" value="F:transmembrane transporter activity"/>
    <property type="evidence" value="ECO:0007669"/>
    <property type="project" value="InterPro"/>
</dbReference>
<feature type="transmembrane region" description="Helical" evidence="5">
    <location>
        <begin position="116"/>
        <end position="140"/>
    </location>
</feature>
<feature type="transmembrane region" description="Helical" evidence="5">
    <location>
        <begin position="293"/>
        <end position="311"/>
    </location>
</feature>
<dbReference type="AlphaFoldDB" id="A0A6A6FH68"/>
<evidence type="ECO:0000256" key="4">
    <source>
        <dbReference type="ARBA" id="ARBA00023136"/>
    </source>
</evidence>
<evidence type="ECO:0000256" key="2">
    <source>
        <dbReference type="ARBA" id="ARBA00022692"/>
    </source>
</evidence>
<dbReference type="OrthoDB" id="10021397at2759"/>
<dbReference type="InterPro" id="IPR020846">
    <property type="entry name" value="MFS_dom"/>
</dbReference>
<dbReference type="EMBL" id="ML992672">
    <property type="protein sequence ID" value="KAF2212721.1"/>
    <property type="molecule type" value="Genomic_DNA"/>
</dbReference>
<feature type="transmembrane region" description="Helical" evidence="5">
    <location>
        <begin position="222"/>
        <end position="241"/>
    </location>
</feature>
<dbReference type="CDD" id="cd17502">
    <property type="entry name" value="MFS_Azr1_MDR_like"/>
    <property type="match status" value="1"/>
</dbReference>
<feature type="transmembrane region" description="Helical" evidence="5">
    <location>
        <begin position="61"/>
        <end position="79"/>
    </location>
</feature>
<feature type="transmembrane region" description="Helical" evidence="5">
    <location>
        <begin position="91"/>
        <end position="110"/>
    </location>
</feature>
<dbReference type="Proteomes" id="UP000799539">
    <property type="component" value="Unassembled WGS sequence"/>
</dbReference>
<feature type="domain" description="Major facilitator superfamily (MFS) profile" evidence="6">
    <location>
        <begin position="26"/>
        <end position="516"/>
    </location>
</feature>
<feature type="transmembrane region" description="Helical" evidence="5">
    <location>
        <begin position="382"/>
        <end position="400"/>
    </location>
</feature>
<feature type="transmembrane region" description="Helical" evidence="5">
    <location>
        <begin position="421"/>
        <end position="442"/>
    </location>
</feature>
<evidence type="ECO:0000256" key="3">
    <source>
        <dbReference type="ARBA" id="ARBA00022989"/>
    </source>
</evidence>
<keyword evidence="2 5" id="KW-0812">Transmembrane</keyword>
<feature type="transmembrane region" description="Helical" evidence="5">
    <location>
        <begin position="356"/>
        <end position="376"/>
    </location>
</feature>
<dbReference type="PANTHER" id="PTHR23501:SF199">
    <property type="entry name" value="MFS EFFLUX TRANSPORTER INPD-RELATED"/>
    <property type="match status" value="1"/>
</dbReference>
<protein>
    <recommendedName>
        <fullName evidence="6">Major facilitator superfamily (MFS) profile domain-containing protein</fullName>
    </recommendedName>
</protein>
<dbReference type="PROSITE" id="PS50850">
    <property type="entry name" value="MFS"/>
    <property type="match status" value="1"/>
</dbReference>
<keyword evidence="3 5" id="KW-1133">Transmembrane helix</keyword>
<sequence length="526" mass="56465">MAAAREKSSHQRRRQRLPTRMQFGFIMMALMISVFCTSLDRTIVPTAIPRIADDFGSLKDVGLYGSCYLLGICAFQQIWGKLYTVCNLKWVFVIGWGIFEVGVLVAGLAWDSRTLILGRAVAGLGVAGISQGAPLIESSVVEVDDRPMDSRIMGVVAGFGSVLGPILGGIFTDYVSWRWCFYINLPLGIIAVSLVCVFYNAPSPAKALPTDSCKTTLEQFDICGTLVFSLMIVCLLLALQSAGSQLPWGSDKIIELFVIFGVLFLTWMGVQYWKQDYATMPPRLLRQRTIASAAWYGATISGAFNVVLYYLPIWLQGIQELNTTQSGVSNVAVFLSLAITSSLVSIVITMSGCYNLFVIASSITVSIAAGLLSTLTPGTPGSAAWIGYQILFGVGSGLGMRHTPFAIQAVLPASDVRSGTALLTFAEALGGAISISVAQNIFVNGLLQYLAEAISPLRPEFAWGAGVANLVNAFPAESRSKVKLAYNDAITDTLFVATVCAVLSILGSGLLEWKSVKGKKFQVSQA</sequence>
<name>A0A6A6FH68_9PEZI</name>
<gene>
    <name evidence="7" type="ORF">CERZMDRAFT_40663</name>
</gene>
<proteinExistence type="predicted"/>
<evidence type="ECO:0000256" key="1">
    <source>
        <dbReference type="ARBA" id="ARBA00004141"/>
    </source>
</evidence>
<evidence type="ECO:0000256" key="5">
    <source>
        <dbReference type="SAM" id="Phobius"/>
    </source>
</evidence>
<keyword evidence="8" id="KW-1185">Reference proteome</keyword>
<feature type="transmembrane region" description="Helical" evidence="5">
    <location>
        <begin position="493"/>
        <end position="511"/>
    </location>
</feature>
<dbReference type="PANTHER" id="PTHR23501">
    <property type="entry name" value="MAJOR FACILITATOR SUPERFAMILY"/>
    <property type="match status" value="1"/>
</dbReference>
<evidence type="ECO:0000313" key="8">
    <source>
        <dbReference type="Proteomes" id="UP000799539"/>
    </source>
</evidence>
<dbReference type="InterPro" id="IPR036259">
    <property type="entry name" value="MFS_trans_sf"/>
</dbReference>
<feature type="transmembrane region" description="Helical" evidence="5">
    <location>
        <begin position="253"/>
        <end position="273"/>
    </location>
</feature>
<accession>A0A6A6FH68</accession>
<feature type="transmembrane region" description="Helical" evidence="5">
    <location>
        <begin position="152"/>
        <end position="175"/>
    </location>
</feature>
<dbReference type="GO" id="GO:0005886">
    <property type="term" value="C:plasma membrane"/>
    <property type="evidence" value="ECO:0007669"/>
    <property type="project" value="TreeGrafter"/>
</dbReference>
<reference evidence="7" key="1">
    <citation type="journal article" date="2020" name="Stud. Mycol.">
        <title>101 Dothideomycetes genomes: a test case for predicting lifestyles and emergence of pathogens.</title>
        <authorList>
            <person name="Haridas S."/>
            <person name="Albert R."/>
            <person name="Binder M."/>
            <person name="Bloem J."/>
            <person name="Labutti K."/>
            <person name="Salamov A."/>
            <person name="Andreopoulos B."/>
            <person name="Baker S."/>
            <person name="Barry K."/>
            <person name="Bills G."/>
            <person name="Bluhm B."/>
            <person name="Cannon C."/>
            <person name="Castanera R."/>
            <person name="Culley D."/>
            <person name="Daum C."/>
            <person name="Ezra D."/>
            <person name="Gonzalez J."/>
            <person name="Henrissat B."/>
            <person name="Kuo A."/>
            <person name="Liang C."/>
            <person name="Lipzen A."/>
            <person name="Lutzoni F."/>
            <person name="Magnuson J."/>
            <person name="Mondo S."/>
            <person name="Nolan M."/>
            <person name="Ohm R."/>
            <person name="Pangilinan J."/>
            <person name="Park H.-J."/>
            <person name="Ramirez L."/>
            <person name="Alfaro M."/>
            <person name="Sun H."/>
            <person name="Tritt A."/>
            <person name="Yoshinaga Y."/>
            <person name="Zwiers L.-H."/>
            <person name="Turgeon B."/>
            <person name="Goodwin S."/>
            <person name="Spatafora J."/>
            <person name="Crous P."/>
            <person name="Grigoriev I."/>
        </authorList>
    </citation>
    <scope>NUCLEOTIDE SEQUENCE</scope>
    <source>
        <strain evidence="7">SCOH1-5</strain>
    </source>
</reference>
<feature type="transmembrane region" description="Helical" evidence="5">
    <location>
        <begin position="21"/>
        <end position="41"/>
    </location>
</feature>
<comment type="subcellular location">
    <subcellularLocation>
        <location evidence="1">Membrane</location>
        <topology evidence="1">Multi-pass membrane protein</topology>
    </subcellularLocation>
</comment>
<dbReference type="Pfam" id="PF07690">
    <property type="entry name" value="MFS_1"/>
    <property type="match status" value="1"/>
</dbReference>
<dbReference type="SUPFAM" id="SSF103473">
    <property type="entry name" value="MFS general substrate transporter"/>
    <property type="match status" value="1"/>
</dbReference>
<organism evidence="7 8">
    <name type="scientific">Cercospora zeae-maydis SCOH1-5</name>
    <dbReference type="NCBI Taxonomy" id="717836"/>
    <lineage>
        <taxon>Eukaryota</taxon>
        <taxon>Fungi</taxon>
        <taxon>Dikarya</taxon>
        <taxon>Ascomycota</taxon>
        <taxon>Pezizomycotina</taxon>
        <taxon>Dothideomycetes</taxon>
        <taxon>Dothideomycetidae</taxon>
        <taxon>Mycosphaerellales</taxon>
        <taxon>Mycosphaerellaceae</taxon>
        <taxon>Cercospora</taxon>
    </lineage>
</organism>
<dbReference type="Gene3D" id="1.20.1250.20">
    <property type="entry name" value="MFS general substrate transporter like domains"/>
    <property type="match status" value="1"/>
</dbReference>
<evidence type="ECO:0000259" key="6">
    <source>
        <dbReference type="PROSITE" id="PS50850"/>
    </source>
</evidence>
<dbReference type="InterPro" id="IPR011701">
    <property type="entry name" value="MFS"/>
</dbReference>
<feature type="transmembrane region" description="Helical" evidence="5">
    <location>
        <begin position="331"/>
        <end position="349"/>
    </location>
</feature>